<dbReference type="InterPro" id="IPR050685">
    <property type="entry name" value="LDLR"/>
</dbReference>
<dbReference type="EMBL" id="JASSZA010000003">
    <property type="protein sequence ID" value="KAK2115690.1"/>
    <property type="molecule type" value="Genomic_DNA"/>
</dbReference>
<accession>A0ABQ9W2J1</accession>
<feature type="disulfide bond" evidence="8">
    <location>
        <begin position="195"/>
        <end position="213"/>
    </location>
</feature>
<dbReference type="InterPro" id="IPR023415">
    <property type="entry name" value="LDLR_class-A_CS"/>
</dbReference>
<dbReference type="PRINTS" id="PR00261">
    <property type="entry name" value="LDLRECEPTOR"/>
</dbReference>
<protein>
    <submittedName>
        <fullName evidence="9">Uncharacterized protein</fullName>
    </submittedName>
</protein>
<sequence length="259" mass="28518">MLQVLENTDQNRKILLVCLPNGPTHLSSDELGCSFVLLNGRTTEWQCGCNTLFCNCSENLFHCHTGKCLNYSLVCDGYDDCGDLSDEQNCGISSEECVGIMNVVNNPMLGNLVASRSTVLLPLAVSSLQKSVYDHGAIARLITPSHRIYCSPTTEHRCGDGRCITMEWVCDGDHDCVDKSDEVNCSCHSQGLVECRNGQCIPSTFQCDGDEDCKDGSDEANCSGTWAMRKNYLGKTEWAEVKELHKDSRGKLNQKIPSN</sequence>
<keyword evidence="6" id="KW-0472">Membrane</keyword>
<dbReference type="Pfam" id="PF00057">
    <property type="entry name" value="Ldl_recept_a"/>
    <property type="match status" value="3"/>
</dbReference>
<dbReference type="SMART" id="SM00192">
    <property type="entry name" value="LDLa"/>
    <property type="match status" value="3"/>
</dbReference>
<dbReference type="PANTHER" id="PTHR24270">
    <property type="entry name" value="LOW-DENSITY LIPOPROTEIN RECEPTOR-RELATED"/>
    <property type="match status" value="1"/>
</dbReference>
<evidence type="ECO:0000313" key="10">
    <source>
        <dbReference type="Proteomes" id="UP001266305"/>
    </source>
</evidence>
<comment type="subcellular location">
    <subcellularLocation>
        <location evidence="2">Endomembrane system</location>
    </subcellularLocation>
    <subcellularLocation>
        <location evidence="1">Membrane</location>
        <topology evidence="1">Single-pass membrane protein</topology>
    </subcellularLocation>
</comment>
<feature type="disulfide bond" evidence="8">
    <location>
        <begin position="207"/>
        <end position="222"/>
    </location>
</feature>
<keyword evidence="4" id="KW-0677">Repeat</keyword>
<keyword evidence="3" id="KW-0812">Transmembrane</keyword>
<feature type="disulfide bond" evidence="8">
    <location>
        <begin position="63"/>
        <end position="81"/>
    </location>
</feature>
<evidence type="ECO:0000256" key="5">
    <source>
        <dbReference type="ARBA" id="ARBA00022989"/>
    </source>
</evidence>
<evidence type="ECO:0000256" key="7">
    <source>
        <dbReference type="ARBA" id="ARBA00023157"/>
    </source>
</evidence>
<evidence type="ECO:0000256" key="4">
    <source>
        <dbReference type="ARBA" id="ARBA00022737"/>
    </source>
</evidence>
<evidence type="ECO:0000256" key="8">
    <source>
        <dbReference type="PROSITE-ProRule" id="PRU00124"/>
    </source>
</evidence>
<name>A0ABQ9W2J1_SAGOE</name>
<dbReference type="PANTHER" id="PTHR24270:SF2">
    <property type="entry name" value="ATRIAL NATRIURETIC PEPTIDE-CONVERTING ENZYME"/>
    <property type="match status" value="1"/>
</dbReference>
<comment type="caution">
    <text evidence="9">The sequence shown here is derived from an EMBL/GenBank/DDBJ whole genome shotgun (WGS) entry which is preliminary data.</text>
</comment>
<evidence type="ECO:0000256" key="1">
    <source>
        <dbReference type="ARBA" id="ARBA00004167"/>
    </source>
</evidence>
<keyword evidence="7 8" id="KW-1015">Disulfide bond</keyword>
<dbReference type="PROSITE" id="PS50068">
    <property type="entry name" value="LDLRA_2"/>
    <property type="match status" value="3"/>
</dbReference>
<dbReference type="PROSITE" id="PS01209">
    <property type="entry name" value="LDLRA_1"/>
    <property type="match status" value="2"/>
</dbReference>
<organism evidence="9 10">
    <name type="scientific">Saguinus oedipus</name>
    <name type="common">Cotton-top tamarin</name>
    <name type="synonym">Oedipomidas oedipus</name>
    <dbReference type="NCBI Taxonomy" id="9490"/>
    <lineage>
        <taxon>Eukaryota</taxon>
        <taxon>Metazoa</taxon>
        <taxon>Chordata</taxon>
        <taxon>Craniata</taxon>
        <taxon>Vertebrata</taxon>
        <taxon>Euteleostomi</taxon>
        <taxon>Mammalia</taxon>
        <taxon>Eutheria</taxon>
        <taxon>Euarchontoglires</taxon>
        <taxon>Primates</taxon>
        <taxon>Haplorrhini</taxon>
        <taxon>Platyrrhini</taxon>
        <taxon>Cebidae</taxon>
        <taxon>Callitrichinae</taxon>
        <taxon>Saguinus</taxon>
    </lineage>
</organism>
<evidence type="ECO:0000256" key="6">
    <source>
        <dbReference type="ARBA" id="ARBA00023136"/>
    </source>
</evidence>
<evidence type="ECO:0000256" key="3">
    <source>
        <dbReference type="ARBA" id="ARBA00022692"/>
    </source>
</evidence>
<feature type="disulfide bond" evidence="8">
    <location>
        <begin position="75"/>
        <end position="90"/>
    </location>
</feature>
<gene>
    <name evidence="9" type="ORF">P7K49_006316</name>
</gene>
<feature type="disulfide bond" evidence="8">
    <location>
        <begin position="158"/>
        <end position="176"/>
    </location>
</feature>
<dbReference type="Proteomes" id="UP001266305">
    <property type="component" value="Unassembled WGS sequence"/>
</dbReference>
<reference evidence="9 10" key="1">
    <citation type="submission" date="2023-05" db="EMBL/GenBank/DDBJ databases">
        <title>B98-5 Cell Line De Novo Hybrid Assembly: An Optical Mapping Approach.</title>
        <authorList>
            <person name="Kananen K."/>
            <person name="Auerbach J.A."/>
            <person name="Kautto E."/>
            <person name="Blachly J.S."/>
        </authorList>
    </citation>
    <scope>NUCLEOTIDE SEQUENCE [LARGE SCALE GENOMIC DNA]</scope>
    <source>
        <strain evidence="9">B95-8</strain>
        <tissue evidence="9">Cell line</tissue>
    </source>
</reference>
<comment type="caution">
    <text evidence="8">Lacks conserved residue(s) required for the propagation of feature annotation.</text>
</comment>
<feature type="disulfide bond" evidence="8">
    <location>
        <begin position="56"/>
        <end position="68"/>
    </location>
</feature>
<dbReference type="Gene3D" id="4.10.400.10">
    <property type="entry name" value="Low-density Lipoprotein Receptor"/>
    <property type="match status" value="3"/>
</dbReference>
<proteinExistence type="predicted"/>
<keyword evidence="5" id="KW-1133">Transmembrane helix</keyword>
<dbReference type="CDD" id="cd00112">
    <property type="entry name" value="LDLa"/>
    <property type="match status" value="3"/>
</dbReference>
<evidence type="ECO:0000313" key="9">
    <source>
        <dbReference type="EMBL" id="KAK2115690.1"/>
    </source>
</evidence>
<feature type="disulfide bond" evidence="8">
    <location>
        <begin position="170"/>
        <end position="185"/>
    </location>
</feature>
<keyword evidence="10" id="KW-1185">Reference proteome</keyword>
<dbReference type="InterPro" id="IPR002172">
    <property type="entry name" value="LDrepeatLR_classA_rpt"/>
</dbReference>
<evidence type="ECO:0000256" key="2">
    <source>
        <dbReference type="ARBA" id="ARBA00004308"/>
    </source>
</evidence>
<dbReference type="InterPro" id="IPR036055">
    <property type="entry name" value="LDL_receptor-like_sf"/>
</dbReference>
<dbReference type="SUPFAM" id="SSF57424">
    <property type="entry name" value="LDL receptor-like module"/>
    <property type="match status" value="3"/>
</dbReference>